<dbReference type="Pfam" id="PF13560">
    <property type="entry name" value="HTH_31"/>
    <property type="match status" value="1"/>
</dbReference>
<dbReference type="RefSeq" id="WP_158957953.1">
    <property type="nucleotide sequence ID" value="NZ_CP046916.1"/>
</dbReference>
<name>A0A7Z2GRD9_9BURK</name>
<reference evidence="3 4" key="1">
    <citation type="submission" date="2019-12" db="EMBL/GenBank/DDBJ databases">
        <title>Paraburkholderia acidiphila 7Q-K02 sp. nov and Paraburkholderia acidisoli DHF22 sp. nov., two strains isolated from forest soil.</title>
        <authorList>
            <person name="Gao Z."/>
            <person name="Qiu L."/>
        </authorList>
    </citation>
    <scope>NUCLEOTIDE SEQUENCE [LARGE SCALE GENOMIC DNA]</scope>
    <source>
        <strain evidence="3 4">DHF22</strain>
    </source>
</reference>
<dbReference type="CDD" id="cd00093">
    <property type="entry name" value="HTH_XRE"/>
    <property type="match status" value="1"/>
</dbReference>
<dbReference type="Gene3D" id="1.10.260.40">
    <property type="entry name" value="lambda repressor-like DNA-binding domains"/>
    <property type="match status" value="1"/>
</dbReference>
<evidence type="ECO:0000259" key="2">
    <source>
        <dbReference type="PROSITE" id="PS50943"/>
    </source>
</evidence>
<dbReference type="InterPro" id="IPR010982">
    <property type="entry name" value="Lambda_DNA-bd_dom_sf"/>
</dbReference>
<dbReference type="EMBL" id="CP046916">
    <property type="protein sequence ID" value="QGZ66528.1"/>
    <property type="molecule type" value="Genomic_DNA"/>
</dbReference>
<dbReference type="InterPro" id="IPR001387">
    <property type="entry name" value="Cro/C1-type_HTH"/>
</dbReference>
<evidence type="ECO:0000313" key="4">
    <source>
        <dbReference type="Proteomes" id="UP000433577"/>
    </source>
</evidence>
<evidence type="ECO:0000256" key="1">
    <source>
        <dbReference type="SAM" id="MobiDB-lite"/>
    </source>
</evidence>
<sequence>MKIIVPTPAALGEILQSARKDSGLTQAQAAAQLGVGQPRLSALETTSTASLSLDQMLALFALYGLELCVQSREAASPRARADKSGADAAGVDKPGVDTPEW</sequence>
<protein>
    <submittedName>
        <fullName evidence="3">Helix-turn-helix domain-containing protein</fullName>
    </submittedName>
</protein>
<feature type="domain" description="HTH cro/C1-type" evidence="2">
    <location>
        <begin position="15"/>
        <end position="70"/>
    </location>
</feature>
<evidence type="ECO:0000313" key="3">
    <source>
        <dbReference type="EMBL" id="QGZ66528.1"/>
    </source>
</evidence>
<dbReference type="OrthoDB" id="8817527at2"/>
<dbReference type="KEGG" id="pacs:FAZ98_32675"/>
<proteinExistence type="predicted"/>
<dbReference type="SMART" id="SM00530">
    <property type="entry name" value="HTH_XRE"/>
    <property type="match status" value="1"/>
</dbReference>
<dbReference type="PROSITE" id="PS50943">
    <property type="entry name" value="HTH_CROC1"/>
    <property type="match status" value="1"/>
</dbReference>
<dbReference type="GO" id="GO:0003677">
    <property type="term" value="F:DNA binding"/>
    <property type="evidence" value="ECO:0007669"/>
    <property type="project" value="InterPro"/>
</dbReference>
<accession>A0A7Z2GRD9</accession>
<dbReference type="Proteomes" id="UP000433577">
    <property type="component" value="Chromosome 4"/>
</dbReference>
<dbReference type="AlphaFoldDB" id="A0A7Z2GRD9"/>
<keyword evidence="4" id="KW-1185">Reference proteome</keyword>
<organism evidence="3 4">
    <name type="scientific">Paraburkholderia acidisoli</name>
    <dbReference type="NCBI Taxonomy" id="2571748"/>
    <lineage>
        <taxon>Bacteria</taxon>
        <taxon>Pseudomonadati</taxon>
        <taxon>Pseudomonadota</taxon>
        <taxon>Betaproteobacteria</taxon>
        <taxon>Burkholderiales</taxon>
        <taxon>Burkholderiaceae</taxon>
        <taxon>Paraburkholderia</taxon>
    </lineage>
</organism>
<feature type="region of interest" description="Disordered" evidence="1">
    <location>
        <begin position="74"/>
        <end position="101"/>
    </location>
</feature>
<gene>
    <name evidence="3" type="ORF">FAZ98_32675</name>
</gene>
<dbReference type="SUPFAM" id="SSF47413">
    <property type="entry name" value="lambda repressor-like DNA-binding domains"/>
    <property type="match status" value="1"/>
</dbReference>